<keyword evidence="1" id="KW-0472">Membrane</keyword>
<sequence length="106" mass="11296">MFHKNAANSIRNNFSDGPRLVSSTTNVEKCTASAMPELVAIASRRCSSFFAEAAVLVLVFGILDFFLQRGHMDLGWVAGALGISVALLAASVATDFGARRWLGAHP</sequence>
<keyword evidence="1" id="KW-0812">Transmembrane</keyword>
<feature type="transmembrane region" description="Helical" evidence="1">
    <location>
        <begin position="74"/>
        <end position="93"/>
    </location>
</feature>
<name>I3ZLZ3_TERRK</name>
<protein>
    <submittedName>
        <fullName evidence="2">Uncharacterized protein</fullName>
    </submittedName>
</protein>
<evidence type="ECO:0000256" key="1">
    <source>
        <dbReference type="SAM" id="Phobius"/>
    </source>
</evidence>
<dbReference type="Proteomes" id="UP000006056">
    <property type="component" value="Chromosome"/>
</dbReference>
<dbReference type="OrthoDB" id="121276at2"/>
<keyword evidence="3" id="KW-1185">Reference proteome</keyword>
<feature type="transmembrane region" description="Helical" evidence="1">
    <location>
        <begin position="49"/>
        <end position="68"/>
    </location>
</feature>
<proteinExistence type="predicted"/>
<evidence type="ECO:0000313" key="2">
    <source>
        <dbReference type="EMBL" id="AFL90261.1"/>
    </source>
</evidence>
<gene>
    <name evidence="2" type="ordered locus">Terro_4054</name>
</gene>
<dbReference type="eggNOG" id="ENOG50345P1">
    <property type="taxonomic scope" value="Bacteria"/>
</dbReference>
<dbReference type="HOGENOM" id="CLU_2221950_0_0_0"/>
<dbReference type="AlphaFoldDB" id="I3ZLZ3"/>
<dbReference type="KEGG" id="trs:Terro_4054"/>
<accession>I3ZLZ3</accession>
<organism evidence="2 3">
    <name type="scientific">Terriglobus roseus (strain DSM 18391 / NRRL B-41598 / KBS 63)</name>
    <dbReference type="NCBI Taxonomy" id="926566"/>
    <lineage>
        <taxon>Bacteria</taxon>
        <taxon>Pseudomonadati</taxon>
        <taxon>Acidobacteriota</taxon>
        <taxon>Terriglobia</taxon>
        <taxon>Terriglobales</taxon>
        <taxon>Acidobacteriaceae</taxon>
        <taxon>Terriglobus</taxon>
    </lineage>
</organism>
<dbReference type="EMBL" id="CP003379">
    <property type="protein sequence ID" value="AFL90261.1"/>
    <property type="molecule type" value="Genomic_DNA"/>
</dbReference>
<keyword evidence="1" id="KW-1133">Transmembrane helix</keyword>
<dbReference type="RefSeq" id="WP_014787521.1">
    <property type="nucleotide sequence ID" value="NC_018014.1"/>
</dbReference>
<evidence type="ECO:0000313" key="3">
    <source>
        <dbReference type="Proteomes" id="UP000006056"/>
    </source>
</evidence>
<reference evidence="2 3" key="1">
    <citation type="submission" date="2012-06" db="EMBL/GenBank/DDBJ databases">
        <title>Complete genome of Terriglobus roseus DSM 18391.</title>
        <authorList>
            <consortium name="US DOE Joint Genome Institute (JGI-PGF)"/>
            <person name="Lucas S."/>
            <person name="Copeland A."/>
            <person name="Lapidus A."/>
            <person name="Glavina del Rio T."/>
            <person name="Dalin E."/>
            <person name="Tice H."/>
            <person name="Bruce D."/>
            <person name="Goodwin L."/>
            <person name="Pitluck S."/>
            <person name="Peters L."/>
            <person name="Mikhailova N."/>
            <person name="Munk A.C.C."/>
            <person name="Kyrpides N."/>
            <person name="Mavromatis K."/>
            <person name="Ivanova N."/>
            <person name="Brettin T."/>
            <person name="Detter J.C."/>
            <person name="Han C."/>
            <person name="Larimer F."/>
            <person name="Land M."/>
            <person name="Hauser L."/>
            <person name="Markowitz V."/>
            <person name="Cheng J.-F."/>
            <person name="Hugenholtz P."/>
            <person name="Woyke T."/>
            <person name="Wu D."/>
            <person name="Brambilla E."/>
            <person name="Klenk H.-P."/>
            <person name="Eisen J.A."/>
        </authorList>
    </citation>
    <scope>NUCLEOTIDE SEQUENCE [LARGE SCALE GENOMIC DNA]</scope>
    <source>
        <strain evidence="3">DSM 18391 / NRRL B-41598 / KBS 63</strain>
    </source>
</reference>